<protein>
    <submittedName>
        <fullName evidence="1">Uncharacterized protein</fullName>
    </submittedName>
</protein>
<comment type="caution">
    <text evidence="1">The sequence shown here is derived from an EMBL/GenBank/DDBJ whole genome shotgun (WGS) entry which is preliminary data.</text>
</comment>
<keyword evidence="2" id="KW-1185">Reference proteome</keyword>
<evidence type="ECO:0000313" key="1">
    <source>
        <dbReference type="EMBL" id="KAL3527252.1"/>
    </source>
</evidence>
<dbReference type="Proteomes" id="UP001630127">
    <property type="component" value="Unassembled WGS sequence"/>
</dbReference>
<sequence length="135" mass="14577">MQMHHLAVKSNLVDTGPDNKLGFGCSNPPLCPKPRRLGSSVPEFLKTLGCSNHSQLNSSGRTGVLNMIINEKTTDEGESLYSSGCSLPCYSGSPPGRTSNPLVNDVQFVHQMEHYSPLNRTKLPEKFGFTSASPA</sequence>
<gene>
    <name evidence="1" type="ORF">ACH5RR_011908</name>
</gene>
<evidence type="ECO:0000313" key="2">
    <source>
        <dbReference type="Proteomes" id="UP001630127"/>
    </source>
</evidence>
<dbReference type="AlphaFoldDB" id="A0ABD3A9V5"/>
<name>A0ABD3A9V5_9GENT</name>
<dbReference type="EMBL" id="JBJUIK010000005">
    <property type="protein sequence ID" value="KAL3527252.1"/>
    <property type="molecule type" value="Genomic_DNA"/>
</dbReference>
<dbReference type="PANTHER" id="PTHR33384:SF17">
    <property type="entry name" value="VQ DOMAIN-CONTAINING PROTEIN"/>
    <property type="match status" value="1"/>
</dbReference>
<reference evidence="1 2" key="1">
    <citation type="submission" date="2024-11" db="EMBL/GenBank/DDBJ databases">
        <title>A near-complete genome assembly of Cinchona calisaya.</title>
        <authorList>
            <person name="Lian D.C."/>
            <person name="Zhao X.W."/>
            <person name="Wei L."/>
        </authorList>
    </citation>
    <scope>NUCLEOTIDE SEQUENCE [LARGE SCALE GENOMIC DNA]</scope>
    <source>
        <tissue evidence="1">Nenye</tissue>
    </source>
</reference>
<dbReference type="PANTHER" id="PTHR33384">
    <property type="entry name" value="EXPRESSED PROTEIN"/>
    <property type="match status" value="1"/>
</dbReference>
<accession>A0ABD3A9V5</accession>
<organism evidence="1 2">
    <name type="scientific">Cinchona calisaya</name>
    <dbReference type="NCBI Taxonomy" id="153742"/>
    <lineage>
        <taxon>Eukaryota</taxon>
        <taxon>Viridiplantae</taxon>
        <taxon>Streptophyta</taxon>
        <taxon>Embryophyta</taxon>
        <taxon>Tracheophyta</taxon>
        <taxon>Spermatophyta</taxon>
        <taxon>Magnoliopsida</taxon>
        <taxon>eudicotyledons</taxon>
        <taxon>Gunneridae</taxon>
        <taxon>Pentapetalae</taxon>
        <taxon>asterids</taxon>
        <taxon>lamiids</taxon>
        <taxon>Gentianales</taxon>
        <taxon>Rubiaceae</taxon>
        <taxon>Cinchonoideae</taxon>
        <taxon>Cinchoneae</taxon>
        <taxon>Cinchona</taxon>
    </lineage>
</organism>
<proteinExistence type="predicted"/>